<gene>
    <name evidence="8" type="ORF">QYM36_015375</name>
</gene>
<evidence type="ECO:0000256" key="7">
    <source>
        <dbReference type="SAM" id="MobiDB-lite"/>
    </source>
</evidence>
<comment type="similarity">
    <text evidence="6">Belongs to the BRMS1 family.</text>
</comment>
<dbReference type="GO" id="GO:0005654">
    <property type="term" value="C:nucleoplasm"/>
    <property type="evidence" value="ECO:0007669"/>
    <property type="project" value="UniProtKB-ARBA"/>
</dbReference>
<evidence type="ECO:0000256" key="3">
    <source>
        <dbReference type="ARBA" id="ARBA00023015"/>
    </source>
</evidence>
<dbReference type="SMART" id="SM01401">
    <property type="entry name" value="Sds3"/>
    <property type="match status" value="1"/>
</dbReference>
<evidence type="ECO:0000256" key="4">
    <source>
        <dbReference type="ARBA" id="ARBA00023163"/>
    </source>
</evidence>
<dbReference type="Proteomes" id="UP001187531">
    <property type="component" value="Unassembled WGS sequence"/>
</dbReference>
<evidence type="ECO:0000313" key="8">
    <source>
        <dbReference type="EMBL" id="KAK2707659.1"/>
    </source>
</evidence>
<accession>A0AA88HC55</accession>
<dbReference type="InterPro" id="IPR013907">
    <property type="entry name" value="Sds3"/>
</dbReference>
<dbReference type="PANTHER" id="PTHR21964">
    <property type="entry name" value="BREAST CANCER METASTASIS-SUPPRESSOR 1"/>
    <property type="match status" value="1"/>
</dbReference>
<feature type="compositionally biased region" description="Basic and acidic residues" evidence="7">
    <location>
        <begin position="7"/>
        <end position="19"/>
    </location>
</feature>
<dbReference type="AlphaFoldDB" id="A0AA88HC55"/>
<comment type="subcellular location">
    <subcellularLocation>
        <location evidence="1">Nucleus</location>
    </subcellularLocation>
</comment>
<dbReference type="EMBL" id="JAVRJZ010000019">
    <property type="protein sequence ID" value="KAK2707659.1"/>
    <property type="molecule type" value="Genomic_DNA"/>
</dbReference>
<keyword evidence="4" id="KW-0804">Transcription</keyword>
<feature type="compositionally biased region" description="Acidic residues" evidence="7">
    <location>
        <begin position="50"/>
        <end position="59"/>
    </location>
</feature>
<evidence type="ECO:0000256" key="5">
    <source>
        <dbReference type="ARBA" id="ARBA00023242"/>
    </source>
</evidence>
<protein>
    <recommendedName>
        <fullName evidence="10">Breast cancer metastasis-suppressor 1-like protein</fullName>
    </recommendedName>
</protein>
<sequence>MPVLSDKNSRITDNQKDMNEDSECEGMDTDQRSPTKSDKDASSDSSTESSSDEEMDESECDTRKRQCLTDMTDLERQFILLKEQLYKERLNQIEQKLKEVYSGRAVEYLNPLNELQEQMRSRTQIARMLKGYRLENLENKYAAEEQSAYQDFQSKKSLLIDQIRESLQEKIRHLDEDRKHLENNDFIWSESGLKKNEKNKNGDKRKKPVVVSGPYMVYMLSDQDVLEDWNIIRKALTRKEV</sequence>
<keyword evidence="9" id="KW-1185">Reference proteome</keyword>
<comment type="caution">
    <text evidence="8">The sequence shown here is derived from an EMBL/GenBank/DDBJ whole genome shotgun (WGS) entry which is preliminary data.</text>
</comment>
<name>A0AA88HC55_ARTSF</name>
<dbReference type="Gene3D" id="1.20.5.1500">
    <property type="match status" value="1"/>
</dbReference>
<evidence type="ECO:0000256" key="2">
    <source>
        <dbReference type="ARBA" id="ARBA00022491"/>
    </source>
</evidence>
<dbReference type="FunFam" id="1.20.5.1500:FF:000002">
    <property type="entry name" value="breast cancer metastasis-suppressor 1-like protein-A"/>
    <property type="match status" value="1"/>
</dbReference>
<reference evidence="8" key="1">
    <citation type="submission" date="2023-07" db="EMBL/GenBank/DDBJ databases">
        <title>Chromosome-level genome assembly of Artemia franciscana.</title>
        <authorList>
            <person name="Jo E."/>
        </authorList>
    </citation>
    <scope>NUCLEOTIDE SEQUENCE</scope>
    <source>
        <tissue evidence="8">Whole body</tissue>
    </source>
</reference>
<organism evidence="8 9">
    <name type="scientific">Artemia franciscana</name>
    <name type="common">Brine shrimp</name>
    <name type="synonym">Artemia sanfranciscana</name>
    <dbReference type="NCBI Taxonomy" id="6661"/>
    <lineage>
        <taxon>Eukaryota</taxon>
        <taxon>Metazoa</taxon>
        <taxon>Ecdysozoa</taxon>
        <taxon>Arthropoda</taxon>
        <taxon>Crustacea</taxon>
        <taxon>Branchiopoda</taxon>
        <taxon>Anostraca</taxon>
        <taxon>Artemiidae</taxon>
        <taxon>Artemia</taxon>
    </lineage>
</organism>
<evidence type="ECO:0008006" key="10">
    <source>
        <dbReference type="Google" id="ProtNLM"/>
    </source>
</evidence>
<keyword evidence="3" id="KW-0805">Transcription regulation</keyword>
<dbReference type="GO" id="GO:0010468">
    <property type="term" value="P:regulation of gene expression"/>
    <property type="evidence" value="ECO:0007669"/>
    <property type="project" value="UniProtKB-ARBA"/>
</dbReference>
<keyword evidence="5" id="KW-0539">Nucleus</keyword>
<evidence type="ECO:0000313" key="9">
    <source>
        <dbReference type="Proteomes" id="UP001187531"/>
    </source>
</evidence>
<evidence type="ECO:0000256" key="1">
    <source>
        <dbReference type="ARBA" id="ARBA00004123"/>
    </source>
</evidence>
<feature type="compositionally biased region" description="Basic and acidic residues" evidence="7">
    <location>
        <begin position="29"/>
        <end position="42"/>
    </location>
</feature>
<evidence type="ECO:0000256" key="6">
    <source>
        <dbReference type="ARBA" id="ARBA00038256"/>
    </source>
</evidence>
<feature type="region of interest" description="Disordered" evidence="7">
    <location>
        <begin position="1"/>
        <end position="64"/>
    </location>
</feature>
<dbReference type="Pfam" id="PF08598">
    <property type="entry name" value="Sds3"/>
    <property type="match status" value="1"/>
</dbReference>
<keyword evidence="2" id="KW-0678">Repressor</keyword>
<proteinExistence type="inferred from homology"/>